<evidence type="ECO:0000313" key="2">
    <source>
        <dbReference type="EMBL" id="CAB4262380.1"/>
    </source>
</evidence>
<feature type="region of interest" description="Disordered" evidence="1">
    <location>
        <begin position="1"/>
        <end position="30"/>
    </location>
</feature>
<dbReference type="Proteomes" id="UP000507222">
    <property type="component" value="Unassembled WGS sequence"/>
</dbReference>
<accession>A0A6J5TEQ6</accession>
<proteinExistence type="predicted"/>
<organism evidence="2 3">
    <name type="scientific">Prunus armeniaca</name>
    <name type="common">Apricot</name>
    <name type="synonym">Armeniaca vulgaris</name>
    <dbReference type="NCBI Taxonomy" id="36596"/>
    <lineage>
        <taxon>Eukaryota</taxon>
        <taxon>Viridiplantae</taxon>
        <taxon>Streptophyta</taxon>
        <taxon>Embryophyta</taxon>
        <taxon>Tracheophyta</taxon>
        <taxon>Spermatophyta</taxon>
        <taxon>Magnoliopsida</taxon>
        <taxon>eudicotyledons</taxon>
        <taxon>Gunneridae</taxon>
        <taxon>Pentapetalae</taxon>
        <taxon>rosids</taxon>
        <taxon>fabids</taxon>
        <taxon>Rosales</taxon>
        <taxon>Rosaceae</taxon>
        <taxon>Amygdaloideae</taxon>
        <taxon>Amygdaleae</taxon>
        <taxon>Prunus</taxon>
    </lineage>
</organism>
<gene>
    <name evidence="2" type="ORF">CURHAP_LOCUS1606</name>
</gene>
<reference evidence="2 3" key="1">
    <citation type="submission" date="2020-05" db="EMBL/GenBank/DDBJ databases">
        <authorList>
            <person name="Campoy J."/>
            <person name="Schneeberger K."/>
            <person name="Spophaly S."/>
        </authorList>
    </citation>
    <scope>NUCLEOTIDE SEQUENCE [LARGE SCALE GENOMIC DNA]</scope>
    <source>
        <strain evidence="2">PruArmRojPasFocal</strain>
    </source>
</reference>
<protein>
    <submittedName>
        <fullName evidence="2">Uncharacterized protein</fullName>
    </submittedName>
</protein>
<dbReference type="AlphaFoldDB" id="A0A6J5TEQ6"/>
<evidence type="ECO:0000313" key="3">
    <source>
        <dbReference type="Proteomes" id="UP000507222"/>
    </source>
</evidence>
<name>A0A6J5TEQ6_PRUAR</name>
<dbReference type="EMBL" id="CAEKDK010000001">
    <property type="protein sequence ID" value="CAB4262380.1"/>
    <property type="molecule type" value="Genomic_DNA"/>
</dbReference>
<sequence>MVGSKRLRSKTTAMAHSGTAEASLPPRGTAAANDLQQPLIAASTFQQLSGEMQQPPIAASLFQQLPGQFQQPPMAASAFQQLPSEFQQPPMAASAFQQLPGEFQQPPMAASAFQQLPSGFQQPLMAAHAVQPPLAATQPLQITAIATGTQQQLCYVAAEIAAHPRSPVASSVMQPQGLGAGAATHDSATIHDHLNAISVRTSQFFTVQDW</sequence>
<evidence type="ECO:0000256" key="1">
    <source>
        <dbReference type="SAM" id="MobiDB-lite"/>
    </source>
</evidence>